<dbReference type="EMBL" id="CP112866">
    <property type="protein sequence ID" value="UZW20720.1"/>
    <property type="molecule type" value="Genomic_DNA"/>
</dbReference>
<feature type="transmembrane region" description="Helical" evidence="1">
    <location>
        <begin position="41"/>
        <end position="63"/>
    </location>
</feature>
<reference evidence="2" key="1">
    <citation type="submission" date="2022-11" db="EMBL/GenBank/DDBJ databases">
        <title>Taxonomic description of a new Pseudomonas species.</title>
        <authorList>
            <person name="Tambong J.T."/>
        </authorList>
    </citation>
    <scope>NUCLEOTIDE SEQUENCE</scope>
    <source>
        <strain evidence="2">S1Bt42</strain>
    </source>
</reference>
<keyword evidence="1" id="KW-0812">Transmembrane</keyword>
<accession>A0ABY6QM35</accession>
<keyword evidence="1" id="KW-1133">Transmembrane helix</keyword>
<evidence type="ECO:0000313" key="3">
    <source>
        <dbReference type="Proteomes" id="UP001164116"/>
    </source>
</evidence>
<organism evidence="2 3">
    <name type="scientific">Pseudomonas quebecensis</name>
    <dbReference type="NCBI Taxonomy" id="2995174"/>
    <lineage>
        <taxon>Bacteria</taxon>
        <taxon>Pseudomonadati</taxon>
        <taxon>Pseudomonadota</taxon>
        <taxon>Gammaproteobacteria</taxon>
        <taxon>Pseudomonadales</taxon>
        <taxon>Pseudomonadaceae</taxon>
        <taxon>Pseudomonas</taxon>
    </lineage>
</organism>
<dbReference type="RefSeq" id="WP_181076923.1">
    <property type="nucleotide sequence ID" value="NZ_CP112866.1"/>
</dbReference>
<proteinExistence type="predicted"/>
<protein>
    <submittedName>
        <fullName evidence="2">Uncharacterized protein</fullName>
    </submittedName>
</protein>
<feature type="transmembrane region" description="Helical" evidence="1">
    <location>
        <begin position="12"/>
        <end position="29"/>
    </location>
</feature>
<sequence length="88" mass="10058">MQHKLSNAMRPLLLNAMLWLGGVALLFVIKDIVEEVSGPIAGTWVDLTLVLMAYLLFFILEPLQHRVSRHLRKRARRRESHQEVGTGV</sequence>
<gene>
    <name evidence="2" type="ORF">OSC50_10390</name>
</gene>
<name>A0ABY6QM35_9PSED</name>
<keyword evidence="1" id="KW-0472">Membrane</keyword>
<keyword evidence="3" id="KW-1185">Reference proteome</keyword>
<evidence type="ECO:0000313" key="2">
    <source>
        <dbReference type="EMBL" id="UZW20720.1"/>
    </source>
</evidence>
<evidence type="ECO:0000256" key="1">
    <source>
        <dbReference type="SAM" id="Phobius"/>
    </source>
</evidence>
<dbReference type="Proteomes" id="UP001164116">
    <property type="component" value="Chromosome"/>
</dbReference>